<dbReference type="HAMAP" id="MF_01256">
    <property type="entry name" value="YfiT_hydrol"/>
    <property type="match status" value="1"/>
</dbReference>
<evidence type="ECO:0000256" key="3">
    <source>
        <dbReference type="ARBA" id="ARBA00022801"/>
    </source>
</evidence>
<comment type="subunit">
    <text evidence="5">Homodimer.</text>
</comment>
<evidence type="ECO:0000256" key="2">
    <source>
        <dbReference type="ARBA" id="ARBA00022723"/>
    </source>
</evidence>
<keyword evidence="1 5" id="KW-0963">Cytoplasm</keyword>
<dbReference type="NCBIfam" id="NF009807">
    <property type="entry name" value="PRK13291.1"/>
    <property type="match status" value="1"/>
</dbReference>
<evidence type="ECO:0000259" key="6">
    <source>
        <dbReference type="Pfam" id="PF12867"/>
    </source>
</evidence>
<dbReference type="EMBL" id="JBHLWN010000060">
    <property type="protein sequence ID" value="MFC0213667.1"/>
    <property type="molecule type" value="Genomic_DNA"/>
</dbReference>
<keyword evidence="4 5" id="KW-0862">Zinc</keyword>
<evidence type="ECO:0000256" key="5">
    <source>
        <dbReference type="HAMAP-Rule" id="MF_01256"/>
    </source>
</evidence>
<evidence type="ECO:0000256" key="4">
    <source>
        <dbReference type="ARBA" id="ARBA00022833"/>
    </source>
</evidence>
<dbReference type="SUPFAM" id="SSF109854">
    <property type="entry name" value="DinB/YfiT-like putative metalloenzymes"/>
    <property type="match status" value="1"/>
</dbReference>
<feature type="binding site" evidence="5">
    <location>
        <position position="157"/>
    </location>
    <ligand>
        <name>Zn(2+)</name>
        <dbReference type="ChEBI" id="CHEBI:29105"/>
    </ligand>
</feature>
<feature type="domain" description="DinB-like" evidence="6">
    <location>
        <begin position="31"/>
        <end position="165"/>
    </location>
</feature>
<gene>
    <name evidence="7" type="ORF">ACFFK0_14580</name>
</gene>
<dbReference type="Proteomes" id="UP001589776">
    <property type="component" value="Unassembled WGS sequence"/>
</dbReference>
<dbReference type="RefSeq" id="WP_377470987.1">
    <property type="nucleotide sequence ID" value="NZ_JBHLWN010000060.1"/>
</dbReference>
<feature type="binding site" evidence="5">
    <location>
        <position position="161"/>
    </location>
    <ligand>
        <name>Zn(2+)</name>
        <dbReference type="ChEBI" id="CHEBI:29105"/>
    </ligand>
</feature>
<name>A0ABV6DM10_9BACL</name>
<feature type="binding site" evidence="5">
    <location>
        <position position="65"/>
    </location>
    <ligand>
        <name>Zn(2+)</name>
        <dbReference type="ChEBI" id="CHEBI:29105"/>
    </ligand>
</feature>
<dbReference type="InterPro" id="IPR034660">
    <property type="entry name" value="DinB/YfiT-like"/>
</dbReference>
<dbReference type="EC" id="3.-.-.-" evidence="5"/>
<dbReference type="InterPro" id="IPR024775">
    <property type="entry name" value="DinB-like"/>
</dbReference>
<dbReference type="InterPro" id="IPR023774">
    <property type="entry name" value="Put_metal_dep_hydrolase_YfiT"/>
</dbReference>
<organism evidence="7 8">
    <name type="scientific">Paenibacillus chartarius</name>
    <dbReference type="NCBI Taxonomy" id="747481"/>
    <lineage>
        <taxon>Bacteria</taxon>
        <taxon>Bacillati</taxon>
        <taxon>Bacillota</taxon>
        <taxon>Bacilli</taxon>
        <taxon>Bacillales</taxon>
        <taxon>Paenibacillaceae</taxon>
        <taxon>Paenibacillus</taxon>
    </lineage>
</organism>
<keyword evidence="2 5" id="KW-0479">Metal-binding</keyword>
<sequence length="175" mass="20311">MEALMYPIGKFAAEPHPAEEHRQEWIKDIAQMPGILRSTVQSLTAEQLLVPYRPGGWNVRQIVHHLADNDMNAYIRFKRALTEETPTASSYRQAEWAELSDTNDTPIEISIQLMEALHQRFVLLLRKLSPEQFERTVISPAYGEMTLHEAAQRYAWHGRHHIGQIQSLIERMGWQ</sequence>
<proteinExistence type="inferred from homology"/>
<keyword evidence="7" id="KW-0808">Transferase</keyword>
<dbReference type="Pfam" id="PF12867">
    <property type="entry name" value="DinB_2"/>
    <property type="match status" value="1"/>
</dbReference>
<dbReference type="GO" id="GO:0016740">
    <property type="term" value="F:transferase activity"/>
    <property type="evidence" value="ECO:0007669"/>
    <property type="project" value="UniProtKB-KW"/>
</dbReference>
<reference evidence="7 8" key="1">
    <citation type="submission" date="2024-09" db="EMBL/GenBank/DDBJ databases">
        <authorList>
            <person name="Sun Q."/>
            <person name="Mori K."/>
        </authorList>
    </citation>
    <scope>NUCLEOTIDE SEQUENCE [LARGE SCALE GENOMIC DNA]</scope>
    <source>
        <strain evidence="7 8">CCM 7759</strain>
    </source>
</reference>
<keyword evidence="8" id="KW-1185">Reference proteome</keyword>
<evidence type="ECO:0000256" key="1">
    <source>
        <dbReference type="ARBA" id="ARBA00022490"/>
    </source>
</evidence>
<comment type="function">
    <text evidence="5">Possible metal-dependent hydrolase.</text>
</comment>
<evidence type="ECO:0000313" key="7">
    <source>
        <dbReference type="EMBL" id="MFC0213667.1"/>
    </source>
</evidence>
<comment type="similarity">
    <text evidence="5">Belongs to the metal hydrolase YfiT family.</text>
</comment>
<comment type="caution">
    <text evidence="7">The sequence shown here is derived from an EMBL/GenBank/DDBJ whole genome shotgun (WGS) entry which is preliminary data.</text>
</comment>
<dbReference type="Gene3D" id="1.20.120.450">
    <property type="entry name" value="dinb family like domain"/>
    <property type="match status" value="1"/>
</dbReference>
<comment type="cofactor">
    <cofactor evidence="5">
        <name>Zn(2+)</name>
        <dbReference type="ChEBI" id="CHEBI:29105"/>
    </cofactor>
    <text evidence="5">Binds 1 zinc ion per subunit.</text>
</comment>
<evidence type="ECO:0000313" key="8">
    <source>
        <dbReference type="Proteomes" id="UP001589776"/>
    </source>
</evidence>
<accession>A0ABV6DM10</accession>
<protein>
    <recommendedName>
        <fullName evidence="5">Putative metal-dependent hydrolase ACFFK0_14580</fullName>
        <ecNumber evidence="5">3.-.-.-</ecNumber>
    </recommendedName>
</protein>
<comment type="subcellular location">
    <subcellularLocation>
        <location evidence="5">Cytoplasm</location>
    </subcellularLocation>
</comment>
<keyword evidence="3 5" id="KW-0378">Hydrolase</keyword>